<dbReference type="PROSITE" id="PS50086">
    <property type="entry name" value="TBC_RABGAP"/>
    <property type="match status" value="1"/>
</dbReference>
<dbReference type="PANTHER" id="PTHR22957">
    <property type="entry name" value="TBC1 DOMAIN FAMILY MEMBER GTPASE-ACTIVATING PROTEIN"/>
    <property type="match status" value="1"/>
</dbReference>
<dbReference type="SMART" id="SM00164">
    <property type="entry name" value="TBC"/>
    <property type="match status" value="1"/>
</dbReference>
<evidence type="ECO:0000256" key="1">
    <source>
        <dbReference type="ARBA" id="ARBA00022468"/>
    </source>
</evidence>
<dbReference type="Gene3D" id="1.10.8.270">
    <property type="entry name" value="putative rabgap domain of human tbc1 domain family member 14 like domains"/>
    <property type="match status" value="1"/>
</dbReference>
<protein>
    <recommendedName>
        <fullName evidence="2">Rab-GAP TBC domain-containing protein</fullName>
    </recommendedName>
</protein>
<dbReference type="Proteomes" id="UP001470230">
    <property type="component" value="Unassembled WGS sequence"/>
</dbReference>
<feature type="domain" description="Rab-GAP TBC" evidence="2">
    <location>
        <begin position="232"/>
        <end position="505"/>
    </location>
</feature>
<dbReference type="InterPro" id="IPR035969">
    <property type="entry name" value="Rab-GAP_TBC_sf"/>
</dbReference>
<gene>
    <name evidence="3" type="ORF">M9Y10_043382</name>
</gene>
<organism evidence="3 4">
    <name type="scientific">Tritrichomonas musculus</name>
    <dbReference type="NCBI Taxonomy" id="1915356"/>
    <lineage>
        <taxon>Eukaryota</taxon>
        <taxon>Metamonada</taxon>
        <taxon>Parabasalia</taxon>
        <taxon>Tritrichomonadida</taxon>
        <taxon>Tritrichomonadidae</taxon>
        <taxon>Tritrichomonas</taxon>
    </lineage>
</organism>
<evidence type="ECO:0000313" key="3">
    <source>
        <dbReference type="EMBL" id="KAK8884274.1"/>
    </source>
</evidence>
<keyword evidence="1" id="KW-0343">GTPase activation</keyword>
<dbReference type="InterPro" id="IPR000195">
    <property type="entry name" value="Rab-GAP-TBC_dom"/>
</dbReference>
<evidence type="ECO:0000313" key="4">
    <source>
        <dbReference type="Proteomes" id="UP001470230"/>
    </source>
</evidence>
<reference evidence="3 4" key="1">
    <citation type="submission" date="2024-04" db="EMBL/GenBank/DDBJ databases">
        <title>Tritrichomonas musculus Genome.</title>
        <authorList>
            <person name="Alves-Ferreira E."/>
            <person name="Grigg M."/>
            <person name="Lorenzi H."/>
            <person name="Galac M."/>
        </authorList>
    </citation>
    <scope>NUCLEOTIDE SEQUENCE [LARGE SCALE GENOMIC DNA]</scope>
    <source>
        <strain evidence="3 4">EAF2021</strain>
    </source>
</reference>
<dbReference type="EMBL" id="JAPFFF010000008">
    <property type="protein sequence ID" value="KAK8884274.1"/>
    <property type="molecule type" value="Genomic_DNA"/>
</dbReference>
<evidence type="ECO:0000259" key="2">
    <source>
        <dbReference type="PROSITE" id="PS50086"/>
    </source>
</evidence>
<dbReference type="Pfam" id="PF00566">
    <property type="entry name" value="RabGAP-TBC"/>
    <property type="match status" value="1"/>
</dbReference>
<dbReference type="PANTHER" id="PTHR22957:SF502">
    <property type="entry name" value="SMALL G PROTEIN SIGNALING MODULATOR 2-RELATED"/>
    <property type="match status" value="1"/>
</dbReference>
<sequence length="598" mass="68633">MKRDEHDILMKIPNVDIEISKEVKCKGYFILLCMDKDDDKPDNNGYIFEWYPDPKIDSKILTEKNIPTCVSASTEIVSEIIKRDLSFTEVSVRFILVDSTRLPRFLFCKHPQLHVQHMLDILIHENIAITRPDRPNAYKIYHQSTKTDADIFGYTPTSSLSASSAVSIAEHNAILKKLNYQPLANEVPPISIEDFNKIIGSDILTTSEEKSSSNQGGYYDLKEVKKQIFLRGLSNEARPYVWPILLGSIPLSTNKKLISNHLEKKLIEYKRIKRRIYLHTNFQVAHSADLRDIKRIIYFDVMRNDRQLEAFSDDNPNLGLLATILTCYSIYNRDSGYCQGMTDLVSPLILIYIKGWTEPEKNYNPNKNTDDKISQDPNDVIVNCDGEEAENLAGKDYSNGSKAIFYDGSIKNYEEAESFIFWNFVDLMNATQHYRLFSLLDVGKQFILERSAAIATSVHKPLKALLDKNELTGLDFLFRPILLLFKREFKLEDLLRVWDSMLSSDAPYCFPRFIAASLLIIIYPKFLLHTNGSLGEVMAVLDGSMEKVEVNSVLQIAASLIDKVQEPFEKHNFIYEALPFSQKLCGYIPKYMKFVDKI</sequence>
<comment type="caution">
    <text evidence="3">The sequence shown here is derived from an EMBL/GenBank/DDBJ whole genome shotgun (WGS) entry which is preliminary data.</text>
</comment>
<name>A0ABR2JZQ2_9EUKA</name>
<dbReference type="SUPFAM" id="SSF47923">
    <property type="entry name" value="Ypt/Rab-GAP domain of gyp1p"/>
    <property type="match status" value="2"/>
</dbReference>
<proteinExistence type="predicted"/>
<accession>A0ABR2JZQ2</accession>
<keyword evidence="4" id="KW-1185">Reference proteome</keyword>
<dbReference type="Gene3D" id="1.10.472.80">
    <property type="entry name" value="Ypt/Rab-GAP domain of gyp1p, domain 3"/>
    <property type="match status" value="1"/>
</dbReference>